<comment type="catalytic activity">
    <reaction evidence="3 4">
        <text>[thioredoxin]-disulfide + L-methionine + H2O = L-methionine (S)-S-oxide + [thioredoxin]-dithiol</text>
        <dbReference type="Rhea" id="RHEA:19993"/>
        <dbReference type="Rhea" id="RHEA-COMP:10698"/>
        <dbReference type="Rhea" id="RHEA-COMP:10700"/>
        <dbReference type="ChEBI" id="CHEBI:15377"/>
        <dbReference type="ChEBI" id="CHEBI:29950"/>
        <dbReference type="ChEBI" id="CHEBI:50058"/>
        <dbReference type="ChEBI" id="CHEBI:57844"/>
        <dbReference type="ChEBI" id="CHEBI:58772"/>
        <dbReference type="EC" id="1.8.4.11"/>
    </reaction>
</comment>
<comment type="function">
    <text evidence="4">Has an important function as a repair enzyme for proteins that have been inactivated by oxidation. Catalyzes the reversible oxidation-reduction of methionine sulfoxide in proteins to methionine.</text>
</comment>
<evidence type="ECO:0000313" key="7">
    <source>
        <dbReference type="Proteomes" id="UP000509597"/>
    </source>
</evidence>
<feature type="active site" evidence="4">
    <location>
        <position position="13"/>
    </location>
</feature>
<evidence type="ECO:0000256" key="4">
    <source>
        <dbReference type="HAMAP-Rule" id="MF_01401"/>
    </source>
</evidence>
<keyword evidence="1 4" id="KW-0560">Oxidoreductase</keyword>
<evidence type="ECO:0000256" key="2">
    <source>
        <dbReference type="ARBA" id="ARBA00047806"/>
    </source>
</evidence>
<comment type="similarity">
    <text evidence="4">Belongs to the MsrA Met sulfoxide reductase family.</text>
</comment>
<evidence type="ECO:0000259" key="5">
    <source>
        <dbReference type="Pfam" id="PF01625"/>
    </source>
</evidence>
<dbReference type="Pfam" id="PF01625">
    <property type="entry name" value="PMSR"/>
    <property type="match status" value="1"/>
</dbReference>
<protein>
    <recommendedName>
        <fullName evidence="4">Peptide methionine sulfoxide reductase MsrA</fullName>
        <shortName evidence="4">Protein-methionine-S-oxide reductase</shortName>
        <ecNumber evidence="4">1.8.4.11</ecNumber>
    </recommendedName>
    <alternativeName>
        <fullName evidence="4">Peptide-methionine (S)-S-oxide reductase</fullName>
        <shortName evidence="4">Peptide Met(O) reductase</shortName>
    </alternativeName>
</protein>
<dbReference type="PANTHER" id="PTHR43774:SF1">
    <property type="entry name" value="PEPTIDE METHIONINE SULFOXIDE REDUCTASE MSRA 2"/>
    <property type="match status" value="1"/>
</dbReference>
<proteinExistence type="inferred from homology"/>
<dbReference type="AlphaFoldDB" id="A0A7H9BFT4"/>
<comment type="catalytic activity">
    <reaction evidence="2 4">
        <text>L-methionyl-[protein] + [thioredoxin]-disulfide + H2O = L-methionyl-(S)-S-oxide-[protein] + [thioredoxin]-dithiol</text>
        <dbReference type="Rhea" id="RHEA:14217"/>
        <dbReference type="Rhea" id="RHEA-COMP:10698"/>
        <dbReference type="Rhea" id="RHEA-COMP:10700"/>
        <dbReference type="Rhea" id="RHEA-COMP:12313"/>
        <dbReference type="Rhea" id="RHEA-COMP:12315"/>
        <dbReference type="ChEBI" id="CHEBI:15377"/>
        <dbReference type="ChEBI" id="CHEBI:16044"/>
        <dbReference type="ChEBI" id="CHEBI:29950"/>
        <dbReference type="ChEBI" id="CHEBI:44120"/>
        <dbReference type="ChEBI" id="CHEBI:50058"/>
        <dbReference type="EC" id="1.8.4.11"/>
    </reaction>
</comment>
<dbReference type="NCBIfam" id="TIGR00401">
    <property type="entry name" value="msrA"/>
    <property type="match status" value="1"/>
</dbReference>
<keyword evidence="7" id="KW-1185">Reference proteome</keyword>
<dbReference type="Gene3D" id="3.30.1060.10">
    <property type="entry name" value="Peptide methionine sulphoxide reductase MsrA"/>
    <property type="match status" value="1"/>
</dbReference>
<sequence>MHMTEIATLAGGCFWCLEAIFQRVRGVKKVTSGYIGGHIRHPQYRQVCDGNTGHAEAVQIEYDTSIISFEGLLEVFFDIHNPTTRNRQGNDVGSQYRSAIFYHNENQRLASLAILEKVSLAWPMPIVTELCAADTFWPAELEHHDYYNQHPSQPYCMAVVGPKVQKFMQHFAGLLKE</sequence>
<dbReference type="EMBL" id="CP058627">
    <property type="protein sequence ID" value="QLG87570.1"/>
    <property type="molecule type" value="Genomic_DNA"/>
</dbReference>
<dbReference type="InterPro" id="IPR036509">
    <property type="entry name" value="Met_Sox_Rdtase_MsrA_sf"/>
</dbReference>
<dbReference type="Proteomes" id="UP000509597">
    <property type="component" value="Chromosome"/>
</dbReference>
<evidence type="ECO:0000313" key="6">
    <source>
        <dbReference type="EMBL" id="QLG87570.1"/>
    </source>
</evidence>
<evidence type="ECO:0000256" key="3">
    <source>
        <dbReference type="ARBA" id="ARBA00048782"/>
    </source>
</evidence>
<organism evidence="6 7">
    <name type="scientific">Chitinibacter bivalviorum</name>
    <dbReference type="NCBI Taxonomy" id="2739434"/>
    <lineage>
        <taxon>Bacteria</taxon>
        <taxon>Pseudomonadati</taxon>
        <taxon>Pseudomonadota</taxon>
        <taxon>Betaproteobacteria</taxon>
        <taxon>Neisseriales</taxon>
        <taxon>Chitinibacteraceae</taxon>
        <taxon>Chitinibacter</taxon>
    </lineage>
</organism>
<accession>A0A7H9BFT4</accession>
<feature type="domain" description="Peptide methionine sulphoxide reductase MsrA" evidence="5">
    <location>
        <begin position="7"/>
        <end position="156"/>
    </location>
</feature>
<dbReference type="GO" id="GO:0008113">
    <property type="term" value="F:peptide-methionine (S)-S-oxide reductase activity"/>
    <property type="evidence" value="ECO:0007669"/>
    <property type="project" value="UniProtKB-UniRule"/>
</dbReference>
<evidence type="ECO:0000256" key="1">
    <source>
        <dbReference type="ARBA" id="ARBA00023002"/>
    </source>
</evidence>
<name>A0A7H9BFT4_9NEIS</name>
<reference evidence="6 7" key="1">
    <citation type="submission" date="2020-07" db="EMBL/GenBank/DDBJ databases">
        <title>Complete genome sequence of Chitinibacter sp. 2T18.</title>
        <authorList>
            <person name="Bae J.-W."/>
            <person name="Choi J.-W."/>
        </authorList>
    </citation>
    <scope>NUCLEOTIDE SEQUENCE [LARGE SCALE GENOMIC DNA]</scope>
    <source>
        <strain evidence="6 7">2T18</strain>
    </source>
</reference>
<dbReference type="PANTHER" id="PTHR43774">
    <property type="entry name" value="PEPTIDE METHIONINE SULFOXIDE REDUCTASE"/>
    <property type="match status" value="1"/>
</dbReference>
<gene>
    <name evidence="4 6" type="primary">msrA</name>
    <name evidence="6" type="ORF">HQ393_04490</name>
</gene>
<dbReference type="HAMAP" id="MF_01401">
    <property type="entry name" value="MsrA"/>
    <property type="match status" value="1"/>
</dbReference>
<dbReference type="EC" id="1.8.4.11" evidence="4"/>
<dbReference type="SUPFAM" id="SSF55068">
    <property type="entry name" value="Peptide methionine sulfoxide reductase"/>
    <property type="match status" value="1"/>
</dbReference>
<dbReference type="InterPro" id="IPR002569">
    <property type="entry name" value="Met_Sox_Rdtase_MsrA_dom"/>
</dbReference>
<dbReference type="KEGG" id="chiz:HQ393_04490"/>